<name>A0ABD2KH49_HETSC</name>
<evidence type="ECO:0000256" key="2">
    <source>
        <dbReference type="ARBA" id="ARBA00022679"/>
    </source>
</evidence>
<dbReference type="EMBL" id="JBICCN010000026">
    <property type="protein sequence ID" value="KAL3102178.1"/>
    <property type="molecule type" value="Genomic_DNA"/>
</dbReference>
<evidence type="ECO:0000259" key="4">
    <source>
        <dbReference type="PROSITE" id="PS51675"/>
    </source>
</evidence>
<keyword evidence="3" id="KW-0949">S-adenosyl-L-methionine</keyword>
<evidence type="ECO:0000256" key="1">
    <source>
        <dbReference type="ARBA" id="ARBA00022603"/>
    </source>
</evidence>
<dbReference type="InterPro" id="IPR028564">
    <property type="entry name" value="MT_TRM10-typ"/>
</dbReference>
<keyword evidence="6" id="KW-1185">Reference proteome</keyword>
<sequence length="359" mass="42762">MQHDPKLKEKVERVQKEYEVYDYFSEFIPKSFDDKEWVRTMECSSVVERVNYWAFLALSQHRKDLDEMKHNRSLEHTDSFFKEQLRLYNAGGMGYSEDAYCLYLNSYQARNYASRKYRSIEESKNLAQQLTLGESPRILFDCQFLPQMTQQIYGKVAKSAIHTYFKNLYLPSPFPYAFINVNQTDRNTMDFFLYKVGHISTARNWSIRPELYSNDPFHDPYETDPLFYFRHASEFMDGPLIHKAYIIPFTFDMKQASFGAIKKGNYVGMALPIRKYINWKSGPVFLPWVVQIKLLEEVRRNGGDWEHALRNLVPKRNLRTTEERKMVMGLRRFELMKERNNEKYRIANLITEALGQYSE</sequence>
<dbReference type="PROSITE" id="PS51675">
    <property type="entry name" value="SAM_MT_TRM10"/>
    <property type="match status" value="1"/>
</dbReference>
<gene>
    <name evidence="5" type="ORF">niasHS_003587</name>
</gene>
<dbReference type="Proteomes" id="UP001620645">
    <property type="component" value="Unassembled WGS sequence"/>
</dbReference>
<dbReference type="AlphaFoldDB" id="A0ABD2KH49"/>
<evidence type="ECO:0000313" key="6">
    <source>
        <dbReference type="Proteomes" id="UP001620645"/>
    </source>
</evidence>
<keyword evidence="1" id="KW-0489">Methyltransferase</keyword>
<comment type="caution">
    <text evidence="5">The sequence shown here is derived from an EMBL/GenBank/DDBJ whole genome shotgun (WGS) entry which is preliminary data.</text>
</comment>
<proteinExistence type="predicted"/>
<reference evidence="5 6" key="1">
    <citation type="submission" date="2024-10" db="EMBL/GenBank/DDBJ databases">
        <authorList>
            <person name="Kim D."/>
        </authorList>
    </citation>
    <scope>NUCLEOTIDE SEQUENCE [LARGE SCALE GENOMIC DNA]</scope>
    <source>
        <strain evidence="5">Taebaek</strain>
    </source>
</reference>
<accession>A0ABD2KH49</accession>
<protein>
    <recommendedName>
        <fullName evidence="4">SAM-dependent MTase TRM10-type domain-containing protein</fullName>
    </recommendedName>
</protein>
<dbReference type="GO" id="GO:0008168">
    <property type="term" value="F:methyltransferase activity"/>
    <property type="evidence" value="ECO:0007669"/>
    <property type="project" value="UniProtKB-KW"/>
</dbReference>
<organism evidence="5 6">
    <name type="scientific">Heterodera schachtii</name>
    <name type="common">Sugarbeet cyst nematode worm</name>
    <name type="synonym">Tylenchus schachtii</name>
    <dbReference type="NCBI Taxonomy" id="97005"/>
    <lineage>
        <taxon>Eukaryota</taxon>
        <taxon>Metazoa</taxon>
        <taxon>Ecdysozoa</taxon>
        <taxon>Nematoda</taxon>
        <taxon>Chromadorea</taxon>
        <taxon>Rhabditida</taxon>
        <taxon>Tylenchina</taxon>
        <taxon>Tylenchomorpha</taxon>
        <taxon>Tylenchoidea</taxon>
        <taxon>Heteroderidae</taxon>
        <taxon>Heteroderinae</taxon>
        <taxon>Heterodera</taxon>
    </lineage>
</organism>
<dbReference type="GO" id="GO:0032259">
    <property type="term" value="P:methylation"/>
    <property type="evidence" value="ECO:0007669"/>
    <property type="project" value="UniProtKB-KW"/>
</dbReference>
<evidence type="ECO:0000256" key="3">
    <source>
        <dbReference type="ARBA" id="ARBA00022691"/>
    </source>
</evidence>
<evidence type="ECO:0000313" key="5">
    <source>
        <dbReference type="EMBL" id="KAL3102178.1"/>
    </source>
</evidence>
<dbReference type="Gene3D" id="3.40.1280.30">
    <property type="match status" value="1"/>
</dbReference>
<dbReference type="InterPro" id="IPR038459">
    <property type="entry name" value="MT_TRM10-typ_sf"/>
</dbReference>
<keyword evidence="2" id="KW-0808">Transferase</keyword>
<feature type="domain" description="SAM-dependent MTase TRM10-type" evidence="4">
    <location>
        <begin position="122"/>
        <end position="320"/>
    </location>
</feature>